<evidence type="ECO:0000313" key="2">
    <source>
        <dbReference type="Proteomes" id="UP000187486"/>
    </source>
</evidence>
<proteinExistence type="predicted"/>
<organism evidence="1 2">
    <name type="scientific">Amycolatopsis coloradensis</name>
    <dbReference type="NCBI Taxonomy" id="76021"/>
    <lineage>
        <taxon>Bacteria</taxon>
        <taxon>Bacillati</taxon>
        <taxon>Actinomycetota</taxon>
        <taxon>Actinomycetes</taxon>
        <taxon>Pseudonocardiales</taxon>
        <taxon>Pseudonocardiaceae</taxon>
        <taxon>Amycolatopsis</taxon>
    </lineage>
</organism>
<name>A0A1R0KT50_9PSEU</name>
<gene>
    <name evidence="1" type="ORF">BS329_17895</name>
</gene>
<dbReference type="OrthoDB" id="4940445at2"/>
<dbReference type="EMBL" id="MQUQ01000009">
    <property type="protein sequence ID" value="OLZ51114.1"/>
    <property type="molecule type" value="Genomic_DNA"/>
</dbReference>
<sequence length="206" mass="22737">MLEMFARQAAPSQKLLSALRSPAMAAPTWPPALRNDVTALERVVHGCTSRVNDPDTRWIARLRLRRLLFAAVLLAPPDQGGLGLSRSQARGLTARRLSELRPDIGRTDEEASCPACAVWSWLDIIGTNNGWSPAALRELGHRRNPPAGERHRYEFVDPSPDWSAWSEQSNLLPAIDQWGYVDRYKSLHPSSLSGLGAGDGHSGRED</sequence>
<keyword evidence="2" id="KW-1185">Reference proteome</keyword>
<reference evidence="1 2" key="1">
    <citation type="submission" date="2016-01" db="EMBL/GenBank/DDBJ databases">
        <title>Amycolatopsis coloradensis genome sequencing and assembly.</title>
        <authorList>
            <person name="Mayilraj S."/>
        </authorList>
    </citation>
    <scope>NUCLEOTIDE SEQUENCE [LARGE SCALE GENOMIC DNA]</scope>
    <source>
        <strain evidence="1 2">DSM 44225</strain>
    </source>
</reference>
<accession>A0A1R0KT50</accession>
<dbReference type="Proteomes" id="UP000187486">
    <property type="component" value="Unassembled WGS sequence"/>
</dbReference>
<comment type="caution">
    <text evidence="1">The sequence shown here is derived from an EMBL/GenBank/DDBJ whole genome shotgun (WGS) entry which is preliminary data.</text>
</comment>
<evidence type="ECO:0000313" key="1">
    <source>
        <dbReference type="EMBL" id="OLZ51114.1"/>
    </source>
</evidence>
<dbReference type="AlphaFoldDB" id="A0A1R0KT50"/>
<protein>
    <submittedName>
        <fullName evidence="1">Uncharacterized protein</fullName>
    </submittedName>
</protein>
<dbReference type="RefSeq" id="WP_076162199.1">
    <property type="nucleotide sequence ID" value="NZ_JBEZVB010000035.1"/>
</dbReference>